<accession>A0ABQ0K105</accession>
<evidence type="ECO:0000313" key="2">
    <source>
        <dbReference type="EMBL" id="GAN34721.1"/>
    </source>
</evidence>
<evidence type="ECO:0000313" key="3">
    <source>
        <dbReference type="Proteomes" id="UP000032309"/>
    </source>
</evidence>
<dbReference type="InterPro" id="IPR029060">
    <property type="entry name" value="PIN-like_dom_sf"/>
</dbReference>
<dbReference type="SUPFAM" id="SSF88723">
    <property type="entry name" value="PIN domain-like"/>
    <property type="match status" value="1"/>
</dbReference>
<name>A0ABQ0K105_9BACT</name>
<sequence length="99" mass="11559">MKKKYLLDSFVLLAYLKEENNYEKVKNILSSHNTHVLMNDINIGETFYILARERGMEKADYFLCVILPNLPIAHIENSLQEVIEASRIKAKYPISYSYS</sequence>
<dbReference type="RefSeq" id="WP_082059248.1">
    <property type="nucleotide sequence ID" value="NZ_BAFN01000001.1"/>
</dbReference>
<dbReference type="Pfam" id="PF01850">
    <property type="entry name" value="PIN"/>
    <property type="match status" value="1"/>
</dbReference>
<dbReference type="Proteomes" id="UP000032309">
    <property type="component" value="Unassembled WGS sequence"/>
</dbReference>
<dbReference type="InterPro" id="IPR002716">
    <property type="entry name" value="PIN_dom"/>
</dbReference>
<feature type="domain" description="PIN" evidence="1">
    <location>
        <begin position="5"/>
        <end position="94"/>
    </location>
</feature>
<gene>
    <name evidence="2" type="ORF">BROSI_A3264</name>
</gene>
<protein>
    <recommendedName>
        <fullName evidence="1">PIN domain-containing protein</fullName>
    </recommendedName>
</protein>
<dbReference type="Gene3D" id="3.40.50.1010">
    <property type="entry name" value="5'-nuclease"/>
    <property type="match status" value="1"/>
</dbReference>
<comment type="caution">
    <text evidence="2">The sequence shown here is derived from an EMBL/GenBank/DDBJ whole genome shotgun (WGS) entry which is preliminary data.</text>
</comment>
<keyword evidence="3" id="KW-1185">Reference proteome</keyword>
<dbReference type="EMBL" id="BAFN01000001">
    <property type="protein sequence ID" value="GAN34721.1"/>
    <property type="molecule type" value="Genomic_DNA"/>
</dbReference>
<organism evidence="2 3">
    <name type="scientific">Candidatus Brocadia sinica JPN1</name>
    <dbReference type="NCBI Taxonomy" id="1197129"/>
    <lineage>
        <taxon>Bacteria</taxon>
        <taxon>Pseudomonadati</taxon>
        <taxon>Planctomycetota</taxon>
        <taxon>Candidatus Brocadiia</taxon>
        <taxon>Candidatus Brocadiales</taxon>
        <taxon>Candidatus Brocadiaceae</taxon>
        <taxon>Candidatus Brocadia</taxon>
    </lineage>
</organism>
<reference evidence="3" key="1">
    <citation type="journal article" date="2015" name="Genome Announc.">
        <title>Draft Genome Sequence of an Anaerobic Ammonium-Oxidizing Bacterium, "Candidatus Brocadia sinica".</title>
        <authorList>
            <person name="Oshiki M."/>
            <person name="Shinyako-Hata K."/>
            <person name="Satoh H."/>
            <person name="Okabe S."/>
        </authorList>
    </citation>
    <scope>NUCLEOTIDE SEQUENCE [LARGE SCALE GENOMIC DNA]</scope>
    <source>
        <strain evidence="3">JPN1</strain>
    </source>
</reference>
<proteinExistence type="predicted"/>
<evidence type="ECO:0000259" key="1">
    <source>
        <dbReference type="Pfam" id="PF01850"/>
    </source>
</evidence>